<evidence type="ECO:0000256" key="1">
    <source>
        <dbReference type="ARBA" id="ARBA00004514"/>
    </source>
</evidence>
<dbReference type="PANTHER" id="PTHR46985:SF2">
    <property type="entry name" value="APOPTOSIS-ASSOCIATED SPECK-LIKE PROTEIN CONTAINING A CARD"/>
    <property type="match status" value="1"/>
</dbReference>
<keyword evidence="2" id="KW-0963">Cytoplasm</keyword>
<evidence type="ECO:0000313" key="7">
    <source>
        <dbReference type="EMBL" id="GLD70943.1"/>
    </source>
</evidence>
<dbReference type="InterPro" id="IPR025307">
    <property type="entry name" value="FIIND_dom"/>
</dbReference>
<accession>A0AAD3NEI1</accession>
<keyword evidence="3" id="KW-0399">Innate immunity</keyword>
<reference evidence="7" key="1">
    <citation type="submission" date="2022-08" db="EMBL/GenBank/DDBJ databases">
        <title>Genome sequencing of akame (Lates japonicus).</title>
        <authorList>
            <person name="Hashiguchi Y."/>
            <person name="Takahashi H."/>
        </authorList>
    </citation>
    <scope>NUCLEOTIDE SEQUENCE</scope>
    <source>
        <strain evidence="7">Kochi</strain>
    </source>
</reference>
<feature type="region of interest" description="Disordered" evidence="5">
    <location>
        <begin position="418"/>
        <end position="439"/>
    </location>
</feature>
<feature type="region of interest" description="Disordered" evidence="5">
    <location>
        <begin position="1"/>
        <end position="21"/>
    </location>
</feature>
<dbReference type="Proteomes" id="UP001279410">
    <property type="component" value="Unassembled WGS sequence"/>
</dbReference>
<comment type="caution">
    <text evidence="7">The sequence shown here is derived from an EMBL/GenBank/DDBJ whole genome shotgun (WGS) entry which is preliminary data.</text>
</comment>
<feature type="region of interest" description="Disordered" evidence="5">
    <location>
        <begin position="483"/>
        <end position="526"/>
    </location>
</feature>
<dbReference type="AlphaFoldDB" id="A0AAD3NEI1"/>
<evidence type="ECO:0000259" key="6">
    <source>
        <dbReference type="PROSITE" id="PS51830"/>
    </source>
</evidence>
<feature type="compositionally biased region" description="Basic and acidic residues" evidence="5">
    <location>
        <begin position="96"/>
        <end position="105"/>
    </location>
</feature>
<dbReference type="Pfam" id="PF13553">
    <property type="entry name" value="FIIND"/>
    <property type="match status" value="1"/>
</dbReference>
<organism evidence="7 8">
    <name type="scientific">Lates japonicus</name>
    <name type="common">Japanese lates</name>
    <dbReference type="NCBI Taxonomy" id="270547"/>
    <lineage>
        <taxon>Eukaryota</taxon>
        <taxon>Metazoa</taxon>
        <taxon>Chordata</taxon>
        <taxon>Craniata</taxon>
        <taxon>Vertebrata</taxon>
        <taxon>Euteleostomi</taxon>
        <taxon>Actinopterygii</taxon>
        <taxon>Neopterygii</taxon>
        <taxon>Teleostei</taxon>
        <taxon>Neoteleostei</taxon>
        <taxon>Acanthomorphata</taxon>
        <taxon>Carangaria</taxon>
        <taxon>Carangaria incertae sedis</taxon>
        <taxon>Centropomidae</taxon>
        <taxon>Lates</taxon>
    </lineage>
</organism>
<gene>
    <name evidence="7" type="ORF">AKAME5_002226200</name>
</gene>
<dbReference type="PROSITE" id="PS51830">
    <property type="entry name" value="FIIND"/>
    <property type="match status" value="1"/>
</dbReference>
<sequence length="567" mass="62375">MRRADAVGVKTQSPGANFSHIALDPPYPPGGWRIGDSSSPATEFSKCSNCTRSFSAGGAPVRLTGVQKMSDCVEEEDRAESPGSSCLSMKINAEPGHSELDDGEKGTTSVRHKEHPSTSNTNQDMPESREDELCPERLKQQQQLVCREALTGPKELIPEVWTESGNTSYRFRCPGPGGFQCSSTGLVFVVDQEAELLYRTVPWDESLLQSAGKKPAGPLFNIQCPEAAVCELHLPHCETEDAVIHEDLLSVVHITDDGMSFLKPLQITDTHVIVRVPHLSSFGLVWAVELLGRIWNYRKPVSSKVLLFLPPPNPKTQRQNLNVFLLPRNVPLDEVKAKHRNSEHIMTPSYCRLITGQRYSVHCGKAQKVQPERAEFDLDLGPDYLPTFEIRLPINTEEATVTVRDQKDKDVWKHDVDLTDSLQSKENQPEPQSLSPEKRARAASCVIRVRAAVGGAALRHGAAVRRCAARRSLLTASSAVNRIGSVPVPDRDPRLGHSSPTRRERPLGLSGSDPQGGAAGERSDDPPPFGCAHTADSCCSSGRLLLLTCIYTQIIHRVYCYCQGVQY</sequence>
<name>A0AAD3NEI1_LATJO</name>
<dbReference type="Pfam" id="PF23679">
    <property type="entry name" value="UPA-FIIND"/>
    <property type="match status" value="1"/>
</dbReference>
<evidence type="ECO:0000256" key="5">
    <source>
        <dbReference type="SAM" id="MobiDB-lite"/>
    </source>
</evidence>
<feature type="domain" description="FIIND" evidence="6">
    <location>
        <begin position="150"/>
        <end position="430"/>
    </location>
</feature>
<proteinExistence type="predicted"/>
<dbReference type="GO" id="GO:0005829">
    <property type="term" value="C:cytosol"/>
    <property type="evidence" value="ECO:0007669"/>
    <property type="project" value="UniProtKB-SubCell"/>
</dbReference>
<keyword evidence="8" id="KW-1185">Reference proteome</keyword>
<feature type="compositionally biased region" description="Basic and acidic residues" evidence="5">
    <location>
        <begin position="489"/>
        <end position="506"/>
    </location>
</feature>
<keyword evidence="4" id="KW-0391">Immunity</keyword>
<dbReference type="PANTHER" id="PTHR46985">
    <property type="entry name" value="NACHT, LRR AND PYD DOMAINS-CONTAINING PROTEIN 1"/>
    <property type="match status" value="1"/>
</dbReference>
<feature type="region of interest" description="Disordered" evidence="5">
    <location>
        <begin position="76"/>
        <end position="131"/>
    </location>
</feature>
<dbReference type="GO" id="GO:0045087">
    <property type="term" value="P:innate immune response"/>
    <property type="evidence" value="ECO:0007669"/>
    <property type="project" value="UniProtKB-KW"/>
</dbReference>
<comment type="subcellular location">
    <subcellularLocation>
        <location evidence="1">Cytoplasm</location>
        <location evidence="1">Cytosol</location>
    </subcellularLocation>
</comment>
<protein>
    <submittedName>
        <fullName evidence="7">Protein NLRC3-like protein</fullName>
    </submittedName>
</protein>
<feature type="compositionally biased region" description="Polar residues" evidence="5">
    <location>
        <begin position="420"/>
        <end position="435"/>
    </location>
</feature>
<evidence type="ECO:0000256" key="2">
    <source>
        <dbReference type="ARBA" id="ARBA00022490"/>
    </source>
</evidence>
<dbReference type="InterPro" id="IPR051249">
    <property type="entry name" value="NLRP_Inflammasome"/>
</dbReference>
<dbReference type="EMBL" id="BRZM01000467">
    <property type="protein sequence ID" value="GLD70943.1"/>
    <property type="molecule type" value="Genomic_DNA"/>
</dbReference>
<evidence type="ECO:0000256" key="3">
    <source>
        <dbReference type="ARBA" id="ARBA00022588"/>
    </source>
</evidence>
<evidence type="ECO:0000313" key="8">
    <source>
        <dbReference type="Proteomes" id="UP001279410"/>
    </source>
</evidence>
<evidence type="ECO:0000256" key="4">
    <source>
        <dbReference type="ARBA" id="ARBA00022859"/>
    </source>
</evidence>